<feature type="compositionally biased region" description="Basic and acidic residues" evidence="1">
    <location>
        <begin position="62"/>
        <end position="71"/>
    </location>
</feature>
<sequence>MACPLKESPWPAVIRLLLESVDELGLNDGSREEAPVQQAESVDRNVSSSVEDASSTANPGEHNGKTDARDILRRHPRFKRPCWFKSRLLQSMEAVVVLAISNRLEEGTGNLKCYENTLHVSRSCEALNSNDPNPEKDGFSWPEIEDRLPQRLPGSLRQRWYTTHQMRQHLSRSHGSGRAPGTPIFRAALQLKPGNQCVRGLLKQRLDRKQMPISIKAVCKFIGGIPWAKLYKRPWTGQKNYIPNHRFDQTVTASPANP</sequence>
<protein>
    <submittedName>
        <fullName evidence="2">Uncharacterized protein</fullName>
    </submittedName>
</protein>
<feature type="region of interest" description="Disordered" evidence="1">
    <location>
        <begin position="28"/>
        <end position="71"/>
    </location>
</feature>
<feature type="compositionally biased region" description="Polar residues" evidence="1">
    <location>
        <begin position="38"/>
        <end position="58"/>
    </location>
</feature>
<gene>
    <name evidence="2" type="ORF">AJ80_02528</name>
</gene>
<proteinExistence type="predicted"/>
<comment type="caution">
    <text evidence="2">The sequence shown here is derived from an EMBL/GenBank/DDBJ whole genome shotgun (WGS) entry which is preliminary data.</text>
</comment>
<organism evidence="2 3">
    <name type="scientific">Polytolypa hystricis (strain UAMH7299)</name>
    <dbReference type="NCBI Taxonomy" id="1447883"/>
    <lineage>
        <taxon>Eukaryota</taxon>
        <taxon>Fungi</taxon>
        <taxon>Dikarya</taxon>
        <taxon>Ascomycota</taxon>
        <taxon>Pezizomycotina</taxon>
        <taxon>Eurotiomycetes</taxon>
        <taxon>Eurotiomycetidae</taxon>
        <taxon>Onygenales</taxon>
        <taxon>Onygenales incertae sedis</taxon>
        <taxon>Polytolypa</taxon>
    </lineage>
</organism>
<dbReference type="Proteomes" id="UP000224634">
    <property type="component" value="Unassembled WGS sequence"/>
</dbReference>
<evidence type="ECO:0000313" key="3">
    <source>
        <dbReference type="Proteomes" id="UP000224634"/>
    </source>
</evidence>
<reference evidence="2 3" key="1">
    <citation type="submission" date="2017-10" db="EMBL/GenBank/DDBJ databases">
        <title>Comparative genomics in systemic dimorphic fungi from Ajellomycetaceae.</title>
        <authorList>
            <person name="Munoz J.F."/>
            <person name="Mcewen J.G."/>
            <person name="Clay O.K."/>
            <person name="Cuomo C.A."/>
        </authorList>
    </citation>
    <scope>NUCLEOTIDE SEQUENCE [LARGE SCALE GENOMIC DNA]</scope>
    <source>
        <strain evidence="2 3">UAMH7299</strain>
    </source>
</reference>
<keyword evidence="3" id="KW-1185">Reference proteome</keyword>
<evidence type="ECO:0000313" key="2">
    <source>
        <dbReference type="EMBL" id="PGH23418.1"/>
    </source>
</evidence>
<dbReference type="AlphaFoldDB" id="A0A2B7YRB0"/>
<dbReference type="EMBL" id="PDNA01000024">
    <property type="protein sequence ID" value="PGH23418.1"/>
    <property type="molecule type" value="Genomic_DNA"/>
</dbReference>
<accession>A0A2B7YRB0</accession>
<evidence type="ECO:0000256" key="1">
    <source>
        <dbReference type="SAM" id="MobiDB-lite"/>
    </source>
</evidence>
<name>A0A2B7YRB0_POLH7</name>